<feature type="compositionally biased region" description="Low complexity" evidence="1">
    <location>
        <begin position="277"/>
        <end position="294"/>
    </location>
</feature>
<feature type="compositionally biased region" description="Basic and acidic residues" evidence="1">
    <location>
        <begin position="1"/>
        <end position="10"/>
    </location>
</feature>
<organism evidence="2 3">
    <name type="scientific">Rhodotorula diobovata</name>
    <dbReference type="NCBI Taxonomy" id="5288"/>
    <lineage>
        <taxon>Eukaryota</taxon>
        <taxon>Fungi</taxon>
        <taxon>Dikarya</taxon>
        <taxon>Basidiomycota</taxon>
        <taxon>Pucciniomycotina</taxon>
        <taxon>Microbotryomycetes</taxon>
        <taxon>Sporidiobolales</taxon>
        <taxon>Sporidiobolaceae</taxon>
        <taxon>Rhodotorula</taxon>
    </lineage>
</organism>
<evidence type="ECO:0000313" key="3">
    <source>
        <dbReference type="Proteomes" id="UP000311382"/>
    </source>
</evidence>
<feature type="region of interest" description="Disordered" evidence="1">
    <location>
        <begin position="277"/>
        <end position="301"/>
    </location>
</feature>
<proteinExistence type="predicted"/>
<keyword evidence="3" id="KW-1185">Reference proteome</keyword>
<feature type="region of interest" description="Disordered" evidence="1">
    <location>
        <begin position="1"/>
        <end position="99"/>
    </location>
</feature>
<feature type="compositionally biased region" description="Gly residues" evidence="1">
    <location>
        <begin position="19"/>
        <end position="35"/>
    </location>
</feature>
<dbReference type="Proteomes" id="UP000311382">
    <property type="component" value="Unassembled WGS sequence"/>
</dbReference>
<dbReference type="AlphaFoldDB" id="A0A5C5FYC4"/>
<accession>A0A5C5FYC4</accession>
<name>A0A5C5FYC4_9BASI</name>
<gene>
    <name evidence="2" type="ORF">DMC30DRAFT_395430</name>
</gene>
<dbReference type="STRING" id="5288.A0A5C5FYC4"/>
<comment type="caution">
    <text evidence="2">The sequence shown here is derived from an EMBL/GenBank/DDBJ whole genome shotgun (WGS) entry which is preliminary data.</text>
</comment>
<reference evidence="2 3" key="1">
    <citation type="submission" date="2019-03" db="EMBL/GenBank/DDBJ databases">
        <title>Rhodosporidium diobovatum UCD-FST 08-225 genome sequencing, assembly, and annotation.</title>
        <authorList>
            <person name="Fakankun I.U."/>
            <person name="Fristensky B."/>
            <person name="Levin D.B."/>
        </authorList>
    </citation>
    <scope>NUCLEOTIDE SEQUENCE [LARGE SCALE GENOMIC DNA]</scope>
    <source>
        <strain evidence="2 3">UCD-FST 08-225</strain>
    </source>
</reference>
<dbReference type="OrthoDB" id="2538465at2759"/>
<sequence length="301" mass="31929">MRRAVSESHPPRRGSLLRDGGGGGGGGGDEAGLGRQGELLEASLLFGAEEGGSATDDEGPHGASNALDASSSEEDAGRAGDVAEGPGDEGVYARGAATARRPLSRRHSVNLVEDAPEPVVWLSRRTLEVDVNLRVTAWGLRMKEKKLEDMIAAMEAIQRSYDQALASLAAPLARKTAQLDTLSASASKLTARLEAYSASSSPLSLLSTGTSRLQYAQAVLDDKLRDVVEFDRALADKVRPGDGTLEVAVRELERDMGVMRRVLGWLEGASAWAWGRAGRAPSGRQQQQQQQQQQEAISTSG</sequence>
<evidence type="ECO:0000313" key="2">
    <source>
        <dbReference type="EMBL" id="TNY21279.1"/>
    </source>
</evidence>
<protein>
    <submittedName>
        <fullName evidence="2">Uncharacterized protein</fullName>
    </submittedName>
</protein>
<dbReference type="EMBL" id="SOZI01000047">
    <property type="protein sequence ID" value="TNY21279.1"/>
    <property type="molecule type" value="Genomic_DNA"/>
</dbReference>
<evidence type="ECO:0000256" key="1">
    <source>
        <dbReference type="SAM" id="MobiDB-lite"/>
    </source>
</evidence>